<dbReference type="InterPro" id="IPR048279">
    <property type="entry name" value="MdtK-like"/>
</dbReference>
<dbReference type="Proteomes" id="UP000838821">
    <property type="component" value="Unassembled WGS sequence"/>
</dbReference>
<dbReference type="EMBL" id="CAKMMW010000024">
    <property type="protein sequence ID" value="CAH1224644.1"/>
    <property type="molecule type" value="Genomic_DNA"/>
</dbReference>
<reference evidence="8" key="1">
    <citation type="submission" date="2022-01" db="EMBL/GenBank/DDBJ databases">
        <authorList>
            <person name="Criscuolo A."/>
        </authorList>
    </citation>
    <scope>NUCLEOTIDE SEQUENCE</scope>
    <source>
        <strain evidence="8">CIP111891</strain>
    </source>
</reference>
<evidence type="ECO:0000256" key="3">
    <source>
        <dbReference type="ARBA" id="ARBA00022475"/>
    </source>
</evidence>
<dbReference type="PIRSF" id="PIRSF006603">
    <property type="entry name" value="DinF"/>
    <property type="match status" value="1"/>
</dbReference>
<dbReference type="RefSeq" id="WP_236291841.1">
    <property type="nucleotide sequence ID" value="NZ_CAKMMW010000024.1"/>
</dbReference>
<dbReference type="PANTHER" id="PTHR42925">
    <property type="entry name" value="MULTIDRUG AND TOXIN EFFLUX PROTEIN MATE FAMILY"/>
    <property type="match status" value="1"/>
</dbReference>
<dbReference type="InterPro" id="IPR002528">
    <property type="entry name" value="MATE_fam"/>
</dbReference>
<dbReference type="InterPro" id="IPR047135">
    <property type="entry name" value="YsiQ"/>
</dbReference>
<proteinExistence type="predicted"/>
<evidence type="ECO:0000313" key="8">
    <source>
        <dbReference type="EMBL" id="CAH1224644.1"/>
    </source>
</evidence>
<dbReference type="CDD" id="cd13134">
    <property type="entry name" value="MATE_like_8"/>
    <property type="match status" value="1"/>
</dbReference>
<feature type="transmembrane region" description="Helical" evidence="7">
    <location>
        <begin position="52"/>
        <end position="73"/>
    </location>
</feature>
<evidence type="ECO:0000256" key="7">
    <source>
        <dbReference type="SAM" id="Phobius"/>
    </source>
</evidence>
<feature type="transmembrane region" description="Helical" evidence="7">
    <location>
        <begin position="85"/>
        <end position="106"/>
    </location>
</feature>
<evidence type="ECO:0000256" key="2">
    <source>
        <dbReference type="ARBA" id="ARBA00022448"/>
    </source>
</evidence>
<feature type="transmembrane region" description="Helical" evidence="7">
    <location>
        <begin position="280"/>
        <end position="300"/>
    </location>
</feature>
<keyword evidence="4 7" id="KW-0812">Transmembrane</keyword>
<feature type="transmembrane region" description="Helical" evidence="7">
    <location>
        <begin position="126"/>
        <end position="146"/>
    </location>
</feature>
<feature type="transmembrane region" description="Helical" evidence="7">
    <location>
        <begin position="190"/>
        <end position="212"/>
    </location>
</feature>
<evidence type="ECO:0000313" key="9">
    <source>
        <dbReference type="Proteomes" id="UP000838821"/>
    </source>
</evidence>
<feature type="transmembrane region" description="Helical" evidence="7">
    <location>
        <begin position="158"/>
        <end position="178"/>
    </location>
</feature>
<dbReference type="Pfam" id="PF01554">
    <property type="entry name" value="MatE"/>
    <property type="match status" value="2"/>
</dbReference>
<keyword evidence="3" id="KW-1003">Cell membrane</keyword>
<keyword evidence="6 7" id="KW-0472">Membrane</keyword>
<evidence type="ECO:0000256" key="1">
    <source>
        <dbReference type="ARBA" id="ARBA00004651"/>
    </source>
</evidence>
<feature type="transmembrane region" description="Helical" evidence="7">
    <location>
        <begin position="312"/>
        <end position="334"/>
    </location>
</feature>
<dbReference type="NCBIfam" id="TIGR00797">
    <property type="entry name" value="matE"/>
    <property type="match status" value="1"/>
</dbReference>
<dbReference type="PANTHER" id="PTHR42925:SF2">
    <property type="entry name" value="NA+ DRIVEN MULTIDRUG EFFLUX PUMP"/>
    <property type="match status" value="1"/>
</dbReference>
<keyword evidence="2" id="KW-0813">Transport</keyword>
<organism evidence="8 9">
    <name type="scientific">Paenibacillus allorhizoplanae</name>
    <dbReference type="NCBI Taxonomy" id="2905648"/>
    <lineage>
        <taxon>Bacteria</taxon>
        <taxon>Bacillati</taxon>
        <taxon>Bacillota</taxon>
        <taxon>Bacilli</taxon>
        <taxon>Bacillales</taxon>
        <taxon>Paenibacillaceae</taxon>
        <taxon>Paenibacillus</taxon>
    </lineage>
</organism>
<evidence type="ECO:0000256" key="5">
    <source>
        <dbReference type="ARBA" id="ARBA00022989"/>
    </source>
</evidence>
<keyword evidence="5 7" id="KW-1133">Transmembrane helix</keyword>
<protein>
    <submittedName>
        <fullName evidence="8">FMN/FAD exporter YeeO</fullName>
    </submittedName>
</protein>
<evidence type="ECO:0000256" key="4">
    <source>
        <dbReference type="ARBA" id="ARBA00022692"/>
    </source>
</evidence>
<feature type="transmembrane region" description="Helical" evidence="7">
    <location>
        <begin position="254"/>
        <end position="274"/>
    </location>
</feature>
<comment type="caution">
    <text evidence="8">The sequence shown here is derived from an EMBL/GenBank/DDBJ whole genome shotgun (WGS) entry which is preliminary data.</text>
</comment>
<evidence type="ECO:0000256" key="6">
    <source>
        <dbReference type="ARBA" id="ARBA00023136"/>
    </source>
</evidence>
<comment type="subcellular location">
    <subcellularLocation>
        <location evidence="1">Cell membrane</location>
        <topology evidence="1">Multi-pass membrane protein</topology>
    </subcellularLocation>
</comment>
<sequence>MKAEKNKYSLWFLAWPIFVELLLQLLLGAVDTLMVSRVSDDAVAVVGLANQIFQAVMILFMTVASGAGILIAQKIGAKQQESARTVGIMAVTISGLIGAILSVILYVEAVPLARLFQLEERLIPLAHTYISIVGSGMVLTALTATLSTAIRNTGNTKGPMIIAIGMNVIHVMLNYAWINGAFGFPQLGLTGVAISTLLSRLLATCLLLYMFVSVFERRIRWRDLGVFNRKLFSEIIRIGWPLGVNMSSWVLSQLAIYSFLATMGAAALAARTYMNTLESICFMLGYSIALSAQIQIAHLFGSGQTQAAYKAGYRGTWIGLGLVMCNSILLLIIGKSFLGFFSSDKAIIELALSCLVLTAVLQPGRMVNMGFGNALNAIGDTRFNMVISLFSMWGVAAGLSYVLGLHYGLGLTGIYIAMMCDEYLRGILVAIRWRRKKYLRSAEGRTNSIDPLGATEGKVRNVHSA</sequence>
<feature type="transmembrane region" description="Helical" evidence="7">
    <location>
        <begin position="409"/>
        <end position="431"/>
    </location>
</feature>
<gene>
    <name evidence="8" type="primary">yeeO_5</name>
    <name evidence="8" type="ORF">PAECIP111891_05708</name>
</gene>
<accession>A0ABN8H8Y0</accession>
<name>A0ABN8H8Y0_9BACL</name>
<feature type="transmembrane region" description="Helical" evidence="7">
    <location>
        <begin position="346"/>
        <end position="362"/>
    </location>
</feature>
<feature type="transmembrane region" description="Helical" evidence="7">
    <location>
        <begin position="383"/>
        <end position="403"/>
    </location>
</feature>
<keyword evidence="9" id="KW-1185">Reference proteome</keyword>